<reference evidence="1" key="2">
    <citation type="journal article" date="2015" name="Data Brief">
        <title>Shoot transcriptome of the giant reed, Arundo donax.</title>
        <authorList>
            <person name="Barrero R.A."/>
            <person name="Guerrero F.D."/>
            <person name="Moolhuijzen P."/>
            <person name="Goolsby J.A."/>
            <person name="Tidwell J."/>
            <person name="Bellgard S.E."/>
            <person name="Bellgard M.I."/>
        </authorList>
    </citation>
    <scope>NUCLEOTIDE SEQUENCE</scope>
    <source>
        <tissue evidence="1">Shoot tissue taken approximately 20 cm above the soil surface</tissue>
    </source>
</reference>
<organism evidence="1">
    <name type="scientific">Arundo donax</name>
    <name type="common">Giant reed</name>
    <name type="synonym">Donax arundinaceus</name>
    <dbReference type="NCBI Taxonomy" id="35708"/>
    <lineage>
        <taxon>Eukaryota</taxon>
        <taxon>Viridiplantae</taxon>
        <taxon>Streptophyta</taxon>
        <taxon>Embryophyta</taxon>
        <taxon>Tracheophyta</taxon>
        <taxon>Spermatophyta</taxon>
        <taxon>Magnoliopsida</taxon>
        <taxon>Liliopsida</taxon>
        <taxon>Poales</taxon>
        <taxon>Poaceae</taxon>
        <taxon>PACMAD clade</taxon>
        <taxon>Arundinoideae</taxon>
        <taxon>Arundineae</taxon>
        <taxon>Arundo</taxon>
    </lineage>
</organism>
<reference evidence="1" key="1">
    <citation type="submission" date="2014-09" db="EMBL/GenBank/DDBJ databases">
        <authorList>
            <person name="Magalhaes I.L.F."/>
            <person name="Oliveira U."/>
            <person name="Santos F.R."/>
            <person name="Vidigal T.H.D.A."/>
            <person name="Brescovit A.D."/>
            <person name="Santos A.J."/>
        </authorList>
    </citation>
    <scope>NUCLEOTIDE SEQUENCE</scope>
    <source>
        <tissue evidence="1">Shoot tissue taken approximately 20 cm above the soil surface</tissue>
    </source>
</reference>
<proteinExistence type="predicted"/>
<evidence type="ECO:0000313" key="1">
    <source>
        <dbReference type="EMBL" id="JAD58802.1"/>
    </source>
</evidence>
<dbReference type="AlphaFoldDB" id="A0A0A9BHM3"/>
<sequence>MTPVLYFIWFKNQTFWERDKKNATYSTNPYKINPIHNILYITS</sequence>
<accession>A0A0A9BHM3</accession>
<dbReference type="EMBL" id="GBRH01239093">
    <property type="protein sequence ID" value="JAD58802.1"/>
    <property type="molecule type" value="Transcribed_RNA"/>
</dbReference>
<name>A0A0A9BHM3_ARUDO</name>
<protein>
    <submittedName>
        <fullName evidence="1">Uncharacterized protein</fullName>
    </submittedName>
</protein>